<gene>
    <name evidence="4" type="ORF">OTI717_LOCUS25714</name>
    <name evidence="3" type="ORF">RFH988_LOCUS33571</name>
</gene>
<dbReference type="Proteomes" id="UP000663882">
    <property type="component" value="Unassembled WGS sequence"/>
</dbReference>
<evidence type="ECO:0000313" key="3">
    <source>
        <dbReference type="EMBL" id="CAF1375545.1"/>
    </source>
</evidence>
<reference evidence="4" key="1">
    <citation type="submission" date="2021-02" db="EMBL/GenBank/DDBJ databases">
        <authorList>
            <person name="Nowell W R."/>
        </authorList>
    </citation>
    <scope>NUCLEOTIDE SEQUENCE</scope>
</reference>
<feature type="region of interest" description="Disordered" evidence="2">
    <location>
        <begin position="65"/>
        <end position="93"/>
    </location>
</feature>
<feature type="compositionally biased region" description="Basic residues" evidence="2">
    <location>
        <begin position="71"/>
        <end position="87"/>
    </location>
</feature>
<name>A0A819K0S1_9BILA</name>
<comment type="caution">
    <text evidence="4">The sequence shown here is derived from an EMBL/GenBank/DDBJ whole genome shotgun (WGS) entry which is preliminary data.</text>
</comment>
<dbReference type="EMBL" id="CAJOAX010005178">
    <property type="protein sequence ID" value="CAF3938100.1"/>
    <property type="molecule type" value="Genomic_DNA"/>
</dbReference>
<feature type="coiled-coil region" evidence="1">
    <location>
        <begin position="37"/>
        <end position="64"/>
    </location>
</feature>
<proteinExistence type="predicted"/>
<evidence type="ECO:0000313" key="4">
    <source>
        <dbReference type="EMBL" id="CAF3938100.1"/>
    </source>
</evidence>
<accession>A0A819K0S1</accession>
<evidence type="ECO:0000256" key="2">
    <source>
        <dbReference type="SAM" id="MobiDB-lite"/>
    </source>
</evidence>
<protein>
    <submittedName>
        <fullName evidence="4">Uncharacterized protein</fullName>
    </submittedName>
</protein>
<dbReference type="Proteomes" id="UP000663823">
    <property type="component" value="Unassembled WGS sequence"/>
</dbReference>
<dbReference type="EMBL" id="CAJNOO010004273">
    <property type="protein sequence ID" value="CAF1375545.1"/>
    <property type="molecule type" value="Genomic_DNA"/>
</dbReference>
<evidence type="ECO:0000313" key="5">
    <source>
        <dbReference type="Proteomes" id="UP000663823"/>
    </source>
</evidence>
<evidence type="ECO:0000256" key="1">
    <source>
        <dbReference type="SAM" id="Coils"/>
    </source>
</evidence>
<sequence>MPRGIYFSTELKKVLFRVITFVENEKDEPLIPLNNCNARLVAMLEILETSLLRLKDEMKMLQVAQEELQPHHLRSQSKTRRPSKQKPRSSSAA</sequence>
<keyword evidence="1" id="KW-0175">Coiled coil</keyword>
<organism evidence="4 5">
    <name type="scientific">Rotaria sordida</name>
    <dbReference type="NCBI Taxonomy" id="392033"/>
    <lineage>
        <taxon>Eukaryota</taxon>
        <taxon>Metazoa</taxon>
        <taxon>Spiralia</taxon>
        <taxon>Gnathifera</taxon>
        <taxon>Rotifera</taxon>
        <taxon>Eurotatoria</taxon>
        <taxon>Bdelloidea</taxon>
        <taxon>Philodinida</taxon>
        <taxon>Philodinidae</taxon>
        <taxon>Rotaria</taxon>
    </lineage>
</organism>
<dbReference type="AlphaFoldDB" id="A0A819K0S1"/>